<sequence length="96" mass="11296">MNSHFINFKFNTGAQTYLIPWGMFEWLKISHKHLLNSNVRLVNYLREKILFLGKCYLKNFFPHLGLSACIMLDLVRKVESVDTKVQDSHLSELLIK</sequence>
<dbReference type="EMBL" id="JARBHB010000006">
    <property type="protein sequence ID" value="KAJ8881363.1"/>
    <property type="molecule type" value="Genomic_DNA"/>
</dbReference>
<reference evidence="1 2" key="1">
    <citation type="submission" date="2023-02" db="EMBL/GenBank/DDBJ databases">
        <title>LHISI_Scaffold_Assembly.</title>
        <authorList>
            <person name="Stuart O.P."/>
            <person name="Cleave R."/>
            <person name="Magrath M.J.L."/>
            <person name="Mikheyev A.S."/>
        </authorList>
    </citation>
    <scope>NUCLEOTIDE SEQUENCE [LARGE SCALE GENOMIC DNA]</scope>
    <source>
        <strain evidence="1">Daus_M_001</strain>
        <tissue evidence="1">Leg muscle</tissue>
    </source>
</reference>
<evidence type="ECO:0000313" key="2">
    <source>
        <dbReference type="Proteomes" id="UP001159363"/>
    </source>
</evidence>
<protein>
    <submittedName>
        <fullName evidence="1">Uncharacterized protein</fullName>
    </submittedName>
</protein>
<dbReference type="Proteomes" id="UP001159363">
    <property type="component" value="Chromosome 5"/>
</dbReference>
<comment type="caution">
    <text evidence="1">The sequence shown here is derived from an EMBL/GenBank/DDBJ whole genome shotgun (WGS) entry which is preliminary data.</text>
</comment>
<evidence type="ECO:0000313" key="1">
    <source>
        <dbReference type="EMBL" id="KAJ8881363.1"/>
    </source>
</evidence>
<proteinExistence type="predicted"/>
<name>A0ABQ9HB82_9NEOP</name>
<accession>A0ABQ9HB82</accession>
<organism evidence="1 2">
    <name type="scientific">Dryococelus australis</name>
    <dbReference type="NCBI Taxonomy" id="614101"/>
    <lineage>
        <taxon>Eukaryota</taxon>
        <taxon>Metazoa</taxon>
        <taxon>Ecdysozoa</taxon>
        <taxon>Arthropoda</taxon>
        <taxon>Hexapoda</taxon>
        <taxon>Insecta</taxon>
        <taxon>Pterygota</taxon>
        <taxon>Neoptera</taxon>
        <taxon>Polyneoptera</taxon>
        <taxon>Phasmatodea</taxon>
        <taxon>Verophasmatodea</taxon>
        <taxon>Anareolatae</taxon>
        <taxon>Phasmatidae</taxon>
        <taxon>Eurycanthinae</taxon>
        <taxon>Dryococelus</taxon>
    </lineage>
</organism>
<keyword evidence="2" id="KW-1185">Reference proteome</keyword>
<gene>
    <name evidence="1" type="ORF">PR048_017844</name>
</gene>